<protein>
    <submittedName>
        <fullName evidence="1">Uncharacterized protein</fullName>
    </submittedName>
</protein>
<organism evidence="1 2">
    <name type="scientific">Chitinophaga costaii</name>
    <dbReference type="NCBI Taxonomy" id="1335309"/>
    <lineage>
        <taxon>Bacteria</taxon>
        <taxon>Pseudomonadati</taxon>
        <taxon>Bacteroidota</taxon>
        <taxon>Chitinophagia</taxon>
        <taxon>Chitinophagales</taxon>
        <taxon>Chitinophagaceae</taxon>
        <taxon>Chitinophaga</taxon>
    </lineage>
</organism>
<keyword evidence="2" id="KW-1185">Reference proteome</keyword>
<sequence>MELQNHFFNTIVQVISNPRQIAYRNVRNFVAILNQHLLQ</sequence>
<reference evidence="1 2" key="1">
    <citation type="submission" date="2016-08" db="EMBL/GenBank/DDBJ databases">
        <authorList>
            <person name="Seilhamer J.J."/>
        </authorList>
    </citation>
    <scope>NUCLEOTIDE SEQUENCE [LARGE SCALE GENOMIC DNA]</scope>
    <source>
        <strain evidence="1 2">A37T2</strain>
    </source>
</reference>
<dbReference type="Proteomes" id="UP000242818">
    <property type="component" value="Unassembled WGS sequence"/>
</dbReference>
<proteinExistence type="predicted"/>
<gene>
    <name evidence="1" type="ORF">GA0116948_10159</name>
</gene>
<accession>A0A1C3YRB3</accession>
<evidence type="ECO:0000313" key="1">
    <source>
        <dbReference type="EMBL" id="SCB72568.1"/>
    </source>
</evidence>
<name>A0A1C3YRB3_9BACT</name>
<evidence type="ECO:0000313" key="2">
    <source>
        <dbReference type="Proteomes" id="UP000242818"/>
    </source>
</evidence>
<dbReference type="AlphaFoldDB" id="A0A1C3YRB3"/>
<dbReference type="EMBL" id="FMAR01000001">
    <property type="protein sequence ID" value="SCB72568.1"/>
    <property type="molecule type" value="Genomic_DNA"/>
</dbReference>